<evidence type="ECO:0008006" key="3">
    <source>
        <dbReference type="Google" id="ProtNLM"/>
    </source>
</evidence>
<comment type="caution">
    <text evidence="1">The sequence shown here is derived from an EMBL/GenBank/DDBJ whole genome shotgun (WGS) entry which is preliminary data.</text>
</comment>
<proteinExistence type="predicted"/>
<reference evidence="1" key="2">
    <citation type="submission" date="2022-01" db="EMBL/GenBank/DDBJ databases">
        <authorList>
            <person name="Yamashiro T."/>
            <person name="Shiraishi A."/>
            <person name="Satake H."/>
            <person name="Nakayama K."/>
        </authorList>
    </citation>
    <scope>NUCLEOTIDE SEQUENCE</scope>
</reference>
<keyword evidence="2" id="KW-1185">Reference proteome</keyword>
<sequence length="91" mass="10228">MIPFLVAPRVSALAGFDNCEVKKLKRSRIPIVKVCWNSQRGPEFTWEREDEMKRKESLPSGPDVYGQSLEVLLTQPAASESESHVPDVVSE</sequence>
<reference evidence="1" key="1">
    <citation type="journal article" date="2022" name="Int. J. Mol. Sci.">
        <title>Draft Genome of Tanacetum Coccineum: Genomic Comparison of Closely Related Tanacetum-Family Plants.</title>
        <authorList>
            <person name="Yamashiro T."/>
            <person name="Shiraishi A."/>
            <person name="Nakayama K."/>
            <person name="Satake H."/>
        </authorList>
    </citation>
    <scope>NUCLEOTIDE SEQUENCE</scope>
</reference>
<organism evidence="1 2">
    <name type="scientific">Tanacetum coccineum</name>
    <dbReference type="NCBI Taxonomy" id="301880"/>
    <lineage>
        <taxon>Eukaryota</taxon>
        <taxon>Viridiplantae</taxon>
        <taxon>Streptophyta</taxon>
        <taxon>Embryophyta</taxon>
        <taxon>Tracheophyta</taxon>
        <taxon>Spermatophyta</taxon>
        <taxon>Magnoliopsida</taxon>
        <taxon>eudicotyledons</taxon>
        <taxon>Gunneridae</taxon>
        <taxon>Pentapetalae</taxon>
        <taxon>asterids</taxon>
        <taxon>campanulids</taxon>
        <taxon>Asterales</taxon>
        <taxon>Asteraceae</taxon>
        <taxon>Asteroideae</taxon>
        <taxon>Anthemideae</taxon>
        <taxon>Anthemidinae</taxon>
        <taxon>Tanacetum</taxon>
    </lineage>
</organism>
<dbReference type="EMBL" id="BQNB010015688">
    <property type="protein sequence ID" value="GJT42943.1"/>
    <property type="molecule type" value="Genomic_DNA"/>
</dbReference>
<evidence type="ECO:0000313" key="2">
    <source>
        <dbReference type="Proteomes" id="UP001151760"/>
    </source>
</evidence>
<gene>
    <name evidence="1" type="ORF">Tco_0951658</name>
</gene>
<accession>A0ABQ5DXJ3</accession>
<protein>
    <recommendedName>
        <fullName evidence="3">Reverse transcriptase domain-containing protein</fullName>
    </recommendedName>
</protein>
<dbReference type="Proteomes" id="UP001151760">
    <property type="component" value="Unassembled WGS sequence"/>
</dbReference>
<evidence type="ECO:0000313" key="1">
    <source>
        <dbReference type="EMBL" id="GJT42943.1"/>
    </source>
</evidence>
<name>A0ABQ5DXJ3_9ASTR</name>